<proteinExistence type="predicted"/>
<evidence type="ECO:0000256" key="1">
    <source>
        <dbReference type="SAM" id="MobiDB-lite"/>
    </source>
</evidence>
<dbReference type="Proteomes" id="UP000663881">
    <property type="component" value="Unassembled WGS sequence"/>
</dbReference>
<comment type="caution">
    <text evidence="2">The sequence shown here is derived from an EMBL/GenBank/DDBJ whole genome shotgun (WGS) entry which is preliminary data.</text>
</comment>
<protein>
    <submittedName>
        <fullName evidence="2">Uncharacterized protein</fullName>
    </submittedName>
</protein>
<evidence type="ECO:0000313" key="3">
    <source>
        <dbReference type="Proteomes" id="UP000663881"/>
    </source>
</evidence>
<reference evidence="2" key="1">
    <citation type="submission" date="2021-02" db="EMBL/GenBank/DDBJ databases">
        <authorList>
            <person name="Nowell W R."/>
        </authorList>
    </citation>
    <scope>NUCLEOTIDE SEQUENCE</scope>
</reference>
<feature type="region of interest" description="Disordered" evidence="1">
    <location>
        <begin position="182"/>
        <end position="207"/>
    </location>
</feature>
<organism evidence="2 3">
    <name type="scientific">Adineta steineri</name>
    <dbReference type="NCBI Taxonomy" id="433720"/>
    <lineage>
        <taxon>Eukaryota</taxon>
        <taxon>Metazoa</taxon>
        <taxon>Spiralia</taxon>
        <taxon>Gnathifera</taxon>
        <taxon>Rotifera</taxon>
        <taxon>Eurotatoria</taxon>
        <taxon>Bdelloidea</taxon>
        <taxon>Adinetida</taxon>
        <taxon>Adinetidae</taxon>
        <taxon>Adineta</taxon>
    </lineage>
</organism>
<name>A0A820B4V0_9BILA</name>
<sequence>MQGAQKKPWQARPQGMFADAYLQFNPYAQWNQWQHMNNIPFQNQPFLNQPWQQGWRGSPFGNLGNQPLPMQPYQMAYNQYPAHVHQAQYPMQQQQIPTQMNTHPPIQNSMLQLLLPQNTTRPSHLPVQPVANPNNKTVQAAYNVDLPTYPTYPTHLISTIPLQGVQLRLGRDLSQIKTPITIEEESDTNEKMGDEETNENNVVALNE</sequence>
<evidence type="ECO:0000313" key="2">
    <source>
        <dbReference type="EMBL" id="CAF4195560.1"/>
    </source>
</evidence>
<gene>
    <name evidence="2" type="ORF">OKA104_LOCUS40683</name>
</gene>
<dbReference type="EMBL" id="CAJOAY010008949">
    <property type="protein sequence ID" value="CAF4195560.1"/>
    <property type="molecule type" value="Genomic_DNA"/>
</dbReference>
<accession>A0A820B4V0</accession>
<dbReference type="AlphaFoldDB" id="A0A820B4V0"/>